<evidence type="ECO:0000256" key="1">
    <source>
        <dbReference type="ARBA" id="ARBA00023015"/>
    </source>
</evidence>
<dbReference type="SUPFAM" id="SSF51215">
    <property type="entry name" value="Regulatory protein AraC"/>
    <property type="match status" value="1"/>
</dbReference>
<reference evidence="5 6" key="1">
    <citation type="submission" date="2018-07" db="EMBL/GenBank/DDBJ databases">
        <title>Genomic Encyclopedia of Type Strains, Phase III (KMG-III): the genomes of soil and plant-associated and newly described type strains.</title>
        <authorList>
            <person name="Whitman W."/>
        </authorList>
    </citation>
    <scope>NUCLEOTIDE SEQUENCE [LARGE SCALE GENOMIC DNA]</scope>
    <source>
        <strain evidence="5 6">CECT 7287</strain>
    </source>
</reference>
<dbReference type="PANTHER" id="PTHR43280">
    <property type="entry name" value="ARAC-FAMILY TRANSCRIPTIONAL REGULATOR"/>
    <property type="match status" value="1"/>
</dbReference>
<dbReference type="GO" id="GO:0003700">
    <property type="term" value="F:DNA-binding transcription factor activity"/>
    <property type="evidence" value="ECO:0007669"/>
    <property type="project" value="InterPro"/>
</dbReference>
<organism evidence="5 6">
    <name type="scientific">Cohnella phaseoli</name>
    <dbReference type="NCBI Taxonomy" id="456490"/>
    <lineage>
        <taxon>Bacteria</taxon>
        <taxon>Bacillati</taxon>
        <taxon>Bacillota</taxon>
        <taxon>Bacilli</taxon>
        <taxon>Bacillales</taxon>
        <taxon>Paenibacillaceae</taxon>
        <taxon>Cohnella</taxon>
    </lineage>
</organism>
<dbReference type="InterPro" id="IPR003313">
    <property type="entry name" value="AraC-bd"/>
</dbReference>
<keyword evidence="1" id="KW-0805">Transcription regulation</keyword>
<dbReference type="GO" id="GO:0043565">
    <property type="term" value="F:sequence-specific DNA binding"/>
    <property type="evidence" value="ECO:0007669"/>
    <property type="project" value="InterPro"/>
</dbReference>
<dbReference type="SMART" id="SM00342">
    <property type="entry name" value="HTH_ARAC"/>
    <property type="match status" value="1"/>
</dbReference>
<protein>
    <submittedName>
        <fullName evidence="5">AraC-like DNA-binding protein</fullName>
    </submittedName>
</protein>
<dbReference type="InterPro" id="IPR020449">
    <property type="entry name" value="Tscrpt_reg_AraC-type_HTH"/>
</dbReference>
<evidence type="ECO:0000313" key="6">
    <source>
        <dbReference type="Proteomes" id="UP000256977"/>
    </source>
</evidence>
<dbReference type="InterPro" id="IPR018060">
    <property type="entry name" value="HTH_AraC"/>
</dbReference>
<dbReference type="PROSITE" id="PS01124">
    <property type="entry name" value="HTH_ARAC_FAMILY_2"/>
    <property type="match status" value="1"/>
</dbReference>
<keyword evidence="3" id="KW-0804">Transcription</keyword>
<dbReference type="Pfam" id="PF02311">
    <property type="entry name" value="AraC_binding"/>
    <property type="match status" value="1"/>
</dbReference>
<keyword evidence="6" id="KW-1185">Reference proteome</keyword>
<keyword evidence="2 5" id="KW-0238">DNA-binding</keyword>
<gene>
    <name evidence="5" type="ORF">DFP98_1018</name>
</gene>
<dbReference type="CDD" id="cd02208">
    <property type="entry name" value="cupin_RmlC-like"/>
    <property type="match status" value="1"/>
</dbReference>
<dbReference type="Proteomes" id="UP000256977">
    <property type="component" value="Unassembled WGS sequence"/>
</dbReference>
<evidence type="ECO:0000313" key="5">
    <source>
        <dbReference type="EMBL" id="RED89038.1"/>
    </source>
</evidence>
<dbReference type="PANTHER" id="PTHR43280:SF2">
    <property type="entry name" value="HTH-TYPE TRANSCRIPTIONAL REGULATOR EXSA"/>
    <property type="match status" value="1"/>
</dbReference>
<dbReference type="InterPro" id="IPR009057">
    <property type="entry name" value="Homeodomain-like_sf"/>
</dbReference>
<feature type="domain" description="HTH araC/xylS-type" evidence="4">
    <location>
        <begin position="194"/>
        <end position="292"/>
    </location>
</feature>
<dbReference type="OrthoDB" id="9807321at2"/>
<name>A0A3D9KSR9_9BACL</name>
<comment type="caution">
    <text evidence="5">The sequence shown here is derived from an EMBL/GenBank/DDBJ whole genome shotgun (WGS) entry which is preliminary data.</text>
</comment>
<evidence type="ECO:0000259" key="4">
    <source>
        <dbReference type="PROSITE" id="PS01124"/>
    </source>
</evidence>
<evidence type="ECO:0000256" key="2">
    <source>
        <dbReference type="ARBA" id="ARBA00023125"/>
    </source>
</evidence>
<dbReference type="Pfam" id="PF12833">
    <property type="entry name" value="HTH_18"/>
    <property type="match status" value="1"/>
</dbReference>
<dbReference type="SUPFAM" id="SSF46689">
    <property type="entry name" value="Homeodomain-like"/>
    <property type="match status" value="1"/>
</dbReference>
<accession>A0A3D9KSR9</accession>
<dbReference type="AlphaFoldDB" id="A0A3D9KSR9"/>
<dbReference type="InterPro" id="IPR037923">
    <property type="entry name" value="HTH-like"/>
</dbReference>
<dbReference type="Gene3D" id="1.10.10.60">
    <property type="entry name" value="Homeodomain-like"/>
    <property type="match status" value="2"/>
</dbReference>
<dbReference type="PRINTS" id="PR00032">
    <property type="entry name" value="HTHARAC"/>
</dbReference>
<dbReference type="EMBL" id="QRDZ01000001">
    <property type="protein sequence ID" value="RED89038.1"/>
    <property type="molecule type" value="Genomic_DNA"/>
</dbReference>
<evidence type="ECO:0000256" key="3">
    <source>
        <dbReference type="ARBA" id="ARBA00023163"/>
    </source>
</evidence>
<proteinExistence type="predicted"/>
<dbReference type="RefSeq" id="WP_116058513.1">
    <property type="nucleotide sequence ID" value="NZ_QRDZ01000001.1"/>
</dbReference>
<sequence>MDYFSLNGLSRLDVKWSRMYNIDPNFLIPRANPHYELIMVADGPVFIQVGQEKYTLNGGDCLLLLPWEEHFAWKPGGGSFFWVQFTSDPPLELIDAGDNLTSLLKICHTSSNFLRTSTNEQAGKLIIPRLYTPFRRYECMHTFEIMTNEFTKPKGYYHYRLNRCLAKLIEISAEDLLEKVMSDINLPASIVTFQRLVEILNESYMLECTAASIERMLDRKYEYLCNIFKKYSGITINLYLQQLRIQRAKYLLRETEKSVQDIAFELSFENPLYFSKTFKKLEGLSPSQYRANYQTVLYATNSSSTKTTAPNLI</sequence>